<protein>
    <submittedName>
        <fullName evidence="1">Uncharacterized protein</fullName>
    </submittedName>
</protein>
<dbReference type="AlphaFoldDB" id="H2XTA1"/>
<reference evidence="1" key="2">
    <citation type="journal article" date="2008" name="Genome Biol.">
        <title>Improved genome assembly and evidence-based global gene model set for the chordate Ciona intestinalis: new insight into intron and operon populations.</title>
        <authorList>
            <person name="Satou Y."/>
            <person name="Mineta K."/>
            <person name="Ogasawara M."/>
            <person name="Sasakura Y."/>
            <person name="Shoguchi E."/>
            <person name="Ueno K."/>
            <person name="Yamada L."/>
            <person name="Matsumoto J."/>
            <person name="Wasserscheid J."/>
            <person name="Dewar K."/>
            <person name="Wiley G.B."/>
            <person name="Macmil S.L."/>
            <person name="Roe B.A."/>
            <person name="Zeller R.W."/>
            <person name="Hastings K.E."/>
            <person name="Lemaire P."/>
            <person name="Lindquist E."/>
            <person name="Endo T."/>
            <person name="Hotta K."/>
            <person name="Inaba K."/>
        </authorList>
    </citation>
    <scope>NUCLEOTIDE SEQUENCE [LARGE SCALE GENOMIC DNA]</scope>
    <source>
        <strain evidence="1">wild type</strain>
    </source>
</reference>
<proteinExistence type="predicted"/>
<reference evidence="1" key="3">
    <citation type="submission" date="2025-08" db="UniProtKB">
        <authorList>
            <consortium name="Ensembl"/>
        </authorList>
    </citation>
    <scope>IDENTIFICATION</scope>
</reference>
<keyword evidence="2" id="KW-1185">Reference proteome</keyword>
<evidence type="ECO:0000313" key="2">
    <source>
        <dbReference type="Proteomes" id="UP000008144"/>
    </source>
</evidence>
<dbReference type="EMBL" id="EAAA01000178">
    <property type="status" value="NOT_ANNOTATED_CDS"/>
    <property type="molecule type" value="Genomic_DNA"/>
</dbReference>
<dbReference type="InParanoid" id="H2XTA1"/>
<dbReference type="Proteomes" id="UP000008144">
    <property type="component" value="Chromosome 1"/>
</dbReference>
<organism evidence="1 2">
    <name type="scientific">Ciona intestinalis</name>
    <name type="common">Transparent sea squirt</name>
    <name type="synonym">Ascidia intestinalis</name>
    <dbReference type="NCBI Taxonomy" id="7719"/>
    <lineage>
        <taxon>Eukaryota</taxon>
        <taxon>Metazoa</taxon>
        <taxon>Chordata</taxon>
        <taxon>Tunicata</taxon>
        <taxon>Ascidiacea</taxon>
        <taxon>Phlebobranchia</taxon>
        <taxon>Cionidae</taxon>
        <taxon>Ciona</taxon>
    </lineage>
</organism>
<sequence>MHICKSLEFQRLSWLRELLYHQPTCQHWMERL</sequence>
<reference evidence="1" key="4">
    <citation type="submission" date="2025-09" db="UniProtKB">
        <authorList>
            <consortium name="Ensembl"/>
        </authorList>
    </citation>
    <scope>IDENTIFICATION</scope>
</reference>
<name>H2XTA1_CIOIN</name>
<accession>H2XTA1</accession>
<dbReference type="HOGENOM" id="CLU_3392162_0_0_1"/>
<evidence type="ECO:0000313" key="1">
    <source>
        <dbReference type="Ensembl" id="ENSCINP00000032885.1"/>
    </source>
</evidence>
<reference evidence="2" key="1">
    <citation type="journal article" date="2002" name="Science">
        <title>The draft genome of Ciona intestinalis: insights into chordate and vertebrate origins.</title>
        <authorList>
            <person name="Dehal P."/>
            <person name="Satou Y."/>
            <person name="Campbell R.K."/>
            <person name="Chapman J."/>
            <person name="Degnan B."/>
            <person name="De Tomaso A."/>
            <person name="Davidson B."/>
            <person name="Di Gregorio A."/>
            <person name="Gelpke M."/>
            <person name="Goodstein D.M."/>
            <person name="Harafuji N."/>
            <person name="Hastings K.E."/>
            <person name="Ho I."/>
            <person name="Hotta K."/>
            <person name="Huang W."/>
            <person name="Kawashima T."/>
            <person name="Lemaire P."/>
            <person name="Martinez D."/>
            <person name="Meinertzhagen I.A."/>
            <person name="Necula S."/>
            <person name="Nonaka M."/>
            <person name="Putnam N."/>
            <person name="Rash S."/>
            <person name="Saiga H."/>
            <person name="Satake M."/>
            <person name="Terry A."/>
            <person name="Yamada L."/>
            <person name="Wang H.G."/>
            <person name="Awazu S."/>
            <person name="Azumi K."/>
            <person name="Boore J."/>
            <person name="Branno M."/>
            <person name="Chin-Bow S."/>
            <person name="DeSantis R."/>
            <person name="Doyle S."/>
            <person name="Francino P."/>
            <person name="Keys D.N."/>
            <person name="Haga S."/>
            <person name="Hayashi H."/>
            <person name="Hino K."/>
            <person name="Imai K.S."/>
            <person name="Inaba K."/>
            <person name="Kano S."/>
            <person name="Kobayashi K."/>
            <person name="Kobayashi M."/>
            <person name="Lee B.I."/>
            <person name="Makabe K.W."/>
            <person name="Manohar C."/>
            <person name="Matassi G."/>
            <person name="Medina M."/>
            <person name="Mochizuki Y."/>
            <person name="Mount S."/>
            <person name="Morishita T."/>
            <person name="Miura S."/>
            <person name="Nakayama A."/>
            <person name="Nishizaka S."/>
            <person name="Nomoto H."/>
            <person name="Ohta F."/>
            <person name="Oishi K."/>
            <person name="Rigoutsos I."/>
            <person name="Sano M."/>
            <person name="Sasaki A."/>
            <person name="Sasakura Y."/>
            <person name="Shoguchi E."/>
            <person name="Shin-i T."/>
            <person name="Spagnuolo A."/>
            <person name="Stainier D."/>
            <person name="Suzuki M.M."/>
            <person name="Tassy O."/>
            <person name="Takatori N."/>
            <person name="Tokuoka M."/>
            <person name="Yagi K."/>
            <person name="Yoshizaki F."/>
            <person name="Wada S."/>
            <person name="Zhang C."/>
            <person name="Hyatt P.D."/>
            <person name="Larimer F."/>
            <person name="Detter C."/>
            <person name="Doggett N."/>
            <person name="Glavina T."/>
            <person name="Hawkins T."/>
            <person name="Richardson P."/>
            <person name="Lucas S."/>
            <person name="Kohara Y."/>
            <person name="Levine M."/>
            <person name="Satoh N."/>
            <person name="Rokhsar D.S."/>
        </authorList>
    </citation>
    <scope>NUCLEOTIDE SEQUENCE [LARGE SCALE GENOMIC DNA]</scope>
</reference>
<dbReference type="Ensembl" id="ENSCINT00000035600.1">
    <property type="protein sequence ID" value="ENSCINP00000032885.1"/>
    <property type="gene ID" value="ENSCING00000022136.1"/>
</dbReference>